<reference evidence="2 3" key="1">
    <citation type="journal article" date="2018" name="Syst. Appl. Microbiol.">
        <title>Agrobacterium rosae sp. nov., isolated from galls on different agricultural crops.</title>
        <authorList>
            <person name="Kuzmanovic N."/>
            <person name="Pulawska J."/>
            <person name="Smalla K."/>
            <person name="Nesme X."/>
        </authorList>
    </citation>
    <scope>NUCLEOTIDE SEQUENCE [LARGE SCALE GENOMIC DNA]</scope>
    <source>
        <strain evidence="2 3">NCPPB 1650</strain>
    </source>
</reference>
<name>A0AAE5VNE7_9HYPH</name>
<dbReference type="GO" id="GO:0030151">
    <property type="term" value="F:molybdenum ion binding"/>
    <property type="evidence" value="ECO:0007669"/>
    <property type="project" value="InterPro"/>
</dbReference>
<feature type="domain" description="MOSC" evidence="1">
    <location>
        <begin position="106"/>
        <end position="248"/>
    </location>
</feature>
<comment type="caution">
    <text evidence="2">The sequence shown here is derived from an EMBL/GenBank/DDBJ whole genome shotgun (WGS) entry which is preliminary data.</text>
</comment>
<dbReference type="InterPro" id="IPR005302">
    <property type="entry name" value="MoCF_Sase_C"/>
</dbReference>
<dbReference type="GO" id="GO:0003824">
    <property type="term" value="F:catalytic activity"/>
    <property type="evidence" value="ECO:0007669"/>
    <property type="project" value="InterPro"/>
</dbReference>
<evidence type="ECO:0000313" key="3">
    <source>
        <dbReference type="Proteomes" id="UP000237447"/>
    </source>
</evidence>
<sequence length="250" mass="27348">MGTALTLLGTVEEIWRYPVSSLGGEQLTSVNIESDGVPRDRSWGLVDAHTGNAVAPEKEARWRPALFLHSRLIGNMPEIGFPDGGWIAVSNTDIASKLSEHFGFDVDVRPYVTNTLMPADGHIATPRYEPSPLHLITTSSLEHLSALIGTDTVHSKRFRPTLLIRTEGDADFRESSWVGQLIRLGPTLVAQASEETKRCGMTLIAQPGISENPDILRTVLRQNRRNFGIYGSIEKSGVVTVGDSVHLIEA</sequence>
<dbReference type="InterPro" id="IPR011037">
    <property type="entry name" value="Pyrv_Knase-like_insert_dom_sf"/>
</dbReference>
<dbReference type="Gene3D" id="2.40.33.20">
    <property type="entry name" value="PK beta-barrel domain-like"/>
    <property type="match status" value="1"/>
</dbReference>
<gene>
    <name evidence="2" type="ORF">CPJ18_18280</name>
</gene>
<dbReference type="AlphaFoldDB" id="A0AAE5VNE7"/>
<accession>A0AAE5VNE7</accession>
<evidence type="ECO:0000259" key="1">
    <source>
        <dbReference type="PROSITE" id="PS51340"/>
    </source>
</evidence>
<dbReference type="SUPFAM" id="SSF50800">
    <property type="entry name" value="PK beta-barrel domain-like"/>
    <property type="match status" value="1"/>
</dbReference>
<dbReference type="PROSITE" id="PS51340">
    <property type="entry name" value="MOSC"/>
    <property type="match status" value="1"/>
</dbReference>
<protein>
    <submittedName>
        <fullName evidence="2">MOSC domain-containing protein</fullName>
    </submittedName>
</protein>
<dbReference type="EMBL" id="NXEJ01000008">
    <property type="protein sequence ID" value="POO50311.1"/>
    <property type="molecule type" value="Genomic_DNA"/>
</dbReference>
<dbReference type="GO" id="GO:0030170">
    <property type="term" value="F:pyridoxal phosphate binding"/>
    <property type="evidence" value="ECO:0007669"/>
    <property type="project" value="InterPro"/>
</dbReference>
<dbReference type="Proteomes" id="UP000237447">
    <property type="component" value="Unassembled WGS sequence"/>
</dbReference>
<organism evidence="2 3">
    <name type="scientific">Agrobacterium rosae</name>
    <dbReference type="NCBI Taxonomy" id="1972867"/>
    <lineage>
        <taxon>Bacteria</taxon>
        <taxon>Pseudomonadati</taxon>
        <taxon>Pseudomonadota</taxon>
        <taxon>Alphaproteobacteria</taxon>
        <taxon>Hyphomicrobiales</taxon>
        <taxon>Rhizobiaceae</taxon>
        <taxon>Rhizobium/Agrobacterium group</taxon>
        <taxon>Agrobacterium</taxon>
    </lineage>
</organism>
<proteinExistence type="predicted"/>
<dbReference type="InterPro" id="IPR005303">
    <property type="entry name" value="MOCOS_middle"/>
</dbReference>
<evidence type="ECO:0000313" key="2">
    <source>
        <dbReference type="EMBL" id="POO50311.1"/>
    </source>
</evidence>
<dbReference type="Pfam" id="PF03476">
    <property type="entry name" value="MOSC_N"/>
    <property type="match status" value="1"/>
</dbReference>
<dbReference type="Pfam" id="PF03473">
    <property type="entry name" value="MOSC"/>
    <property type="match status" value="1"/>
</dbReference>